<dbReference type="RefSeq" id="WP_211467927.1">
    <property type="nucleotide sequence ID" value="NZ_JAGSXH010000036.1"/>
</dbReference>
<dbReference type="Gene3D" id="3.10.105.10">
    <property type="entry name" value="Dipeptide-binding Protein, Domain 3"/>
    <property type="match status" value="1"/>
</dbReference>
<evidence type="ECO:0000256" key="1">
    <source>
        <dbReference type="SAM" id="SignalP"/>
    </source>
</evidence>
<dbReference type="CDD" id="cd08509">
    <property type="entry name" value="PBP2_TmCBP_oligosaccharides_like"/>
    <property type="match status" value="1"/>
</dbReference>
<dbReference type="AlphaFoldDB" id="A0A8J7WPD2"/>
<dbReference type="InterPro" id="IPR039424">
    <property type="entry name" value="SBP_5"/>
</dbReference>
<feature type="signal peptide" evidence="1">
    <location>
        <begin position="1"/>
        <end position="26"/>
    </location>
</feature>
<gene>
    <name evidence="3" type="ORF">KGA66_12405</name>
</gene>
<evidence type="ECO:0000313" key="4">
    <source>
        <dbReference type="Proteomes" id="UP000677913"/>
    </source>
</evidence>
<feature type="chain" id="PRO_5035244450" evidence="1">
    <location>
        <begin position="27"/>
        <end position="562"/>
    </location>
</feature>
<dbReference type="PROSITE" id="PS51257">
    <property type="entry name" value="PROKAR_LIPOPROTEIN"/>
    <property type="match status" value="1"/>
</dbReference>
<reference evidence="3" key="1">
    <citation type="submission" date="2021-04" db="EMBL/GenBank/DDBJ databases">
        <title>Genome based classification of Actinospica acidithermotolerans sp. nov., an actinobacterium isolated from an Indonesian hot spring.</title>
        <authorList>
            <person name="Kusuma A.B."/>
            <person name="Putra K.E."/>
            <person name="Nafisah S."/>
            <person name="Loh J."/>
            <person name="Nouioui I."/>
            <person name="Goodfellow M."/>
        </authorList>
    </citation>
    <scope>NUCLEOTIDE SEQUENCE</scope>
    <source>
        <strain evidence="3">DSM 45618</strain>
    </source>
</reference>
<dbReference type="Proteomes" id="UP000677913">
    <property type="component" value="Unassembled WGS sequence"/>
</dbReference>
<sequence>MFRKSVHPRALAGAAAITALALTASACGSSPKPSSTNAGGAKSSTLTIESAPVSPFTDNFNPFVQTSIANQVNATSLLYEPLLQWNITKANSYYPWLADSFTWNSTGTAITIKLHAGVKWSDGQPLTAKDVAFTFNLMKATSALNANGLPIVSATAADDTTATITFSSSQYTNLYAITGQTFIVPEHIWTSQTDPAHWTDPSPVGSGPFTLDKFSAQGFTLKANANYWQGAPKVSEISFPSYVSNTTANQALDNGQIDWAGNYVTNIDQTYVAKDPKNNHYYFPATNTVVLILNVTKAPFNDVKVRQAVSAAVNRTELSQVGETNYEPPATSSSGLLLPEFSDQVPSDLANDLPAASDANKVTSIMTAAGYAKDGSGIWAKNNKEVSFAIEDPSSYTDYYTCATLISQELKPLGFKVSVNGVTPDKWTADLNAGSFDAAIHWGGGGPSPYQQYDNWLDYGTSAAIGQTANGDYGRYNNPAVQSALKAWAGTNDPNEITKQLGIVAHAMSTDVPDVVLMYGAGWNEYSTKHFTGWPTKDNSYIDPRPNNPWLEYTVLHLTPVS</sequence>
<keyword evidence="4" id="KW-1185">Reference proteome</keyword>
<dbReference type="GO" id="GO:0042597">
    <property type="term" value="C:periplasmic space"/>
    <property type="evidence" value="ECO:0007669"/>
    <property type="project" value="UniProtKB-ARBA"/>
</dbReference>
<dbReference type="GO" id="GO:0043190">
    <property type="term" value="C:ATP-binding cassette (ABC) transporter complex"/>
    <property type="evidence" value="ECO:0007669"/>
    <property type="project" value="InterPro"/>
</dbReference>
<dbReference type="PIRSF" id="PIRSF002741">
    <property type="entry name" value="MppA"/>
    <property type="match status" value="1"/>
</dbReference>
<accession>A0A8J7WPD2</accession>
<dbReference type="PANTHER" id="PTHR30290:SF82">
    <property type="entry name" value="ABC-TYPE DIPEPTIDE_OLIGOPEPTIDE TRANSPORT SYSTEM, PERIPLASMIC COMPONENT"/>
    <property type="match status" value="1"/>
</dbReference>
<dbReference type="EMBL" id="JAGSXH010000036">
    <property type="protein sequence ID" value="MBS2963852.1"/>
    <property type="molecule type" value="Genomic_DNA"/>
</dbReference>
<dbReference type="Pfam" id="PF00496">
    <property type="entry name" value="SBP_bac_5"/>
    <property type="match status" value="1"/>
</dbReference>
<evidence type="ECO:0000313" key="3">
    <source>
        <dbReference type="EMBL" id="MBS2963852.1"/>
    </source>
</evidence>
<organism evidence="3 4">
    <name type="scientific">Actinocrinis puniceicyclus</name>
    <dbReference type="NCBI Taxonomy" id="977794"/>
    <lineage>
        <taxon>Bacteria</taxon>
        <taxon>Bacillati</taxon>
        <taxon>Actinomycetota</taxon>
        <taxon>Actinomycetes</taxon>
        <taxon>Catenulisporales</taxon>
        <taxon>Actinospicaceae</taxon>
        <taxon>Actinocrinis</taxon>
    </lineage>
</organism>
<keyword evidence="1" id="KW-0732">Signal</keyword>
<dbReference type="InterPro" id="IPR000914">
    <property type="entry name" value="SBP_5_dom"/>
</dbReference>
<name>A0A8J7WPD2_9ACTN</name>
<dbReference type="GO" id="GO:1904680">
    <property type="term" value="F:peptide transmembrane transporter activity"/>
    <property type="evidence" value="ECO:0007669"/>
    <property type="project" value="TreeGrafter"/>
</dbReference>
<proteinExistence type="predicted"/>
<comment type="caution">
    <text evidence="3">The sequence shown here is derived from an EMBL/GenBank/DDBJ whole genome shotgun (WGS) entry which is preliminary data.</text>
</comment>
<dbReference type="SUPFAM" id="SSF53850">
    <property type="entry name" value="Periplasmic binding protein-like II"/>
    <property type="match status" value="1"/>
</dbReference>
<dbReference type="Gene3D" id="3.90.76.10">
    <property type="entry name" value="Dipeptide-binding Protein, Domain 1"/>
    <property type="match status" value="1"/>
</dbReference>
<evidence type="ECO:0000259" key="2">
    <source>
        <dbReference type="Pfam" id="PF00496"/>
    </source>
</evidence>
<dbReference type="PANTHER" id="PTHR30290">
    <property type="entry name" value="PERIPLASMIC BINDING COMPONENT OF ABC TRANSPORTER"/>
    <property type="match status" value="1"/>
</dbReference>
<dbReference type="GO" id="GO:0015833">
    <property type="term" value="P:peptide transport"/>
    <property type="evidence" value="ECO:0007669"/>
    <property type="project" value="TreeGrafter"/>
</dbReference>
<feature type="domain" description="Solute-binding protein family 5" evidence="2">
    <location>
        <begin position="93"/>
        <end position="460"/>
    </location>
</feature>
<protein>
    <submittedName>
        <fullName evidence="3">ABC transporter substrate-binding protein</fullName>
    </submittedName>
</protein>
<dbReference type="InterPro" id="IPR030678">
    <property type="entry name" value="Peptide/Ni-bd"/>
</dbReference>
<dbReference type="Gene3D" id="3.40.190.10">
    <property type="entry name" value="Periplasmic binding protein-like II"/>
    <property type="match status" value="1"/>
</dbReference>